<dbReference type="InterPro" id="IPR011009">
    <property type="entry name" value="Kinase-like_dom_sf"/>
</dbReference>
<keyword evidence="4" id="KW-0812">Transmembrane</keyword>
<dbReference type="PROSITE" id="PS00107">
    <property type="entry name" value="PROTEIN_KINASE_ATP"/>
    <property type="match status" value="1"/>
</dbReference>
<dbReference type="InterPro" id="IPR017441">
    <property type="entry name" value="Protein_kinase_ATP_BS"/>
</dbReference>
<feature type="transmembrane region" description="Helical" evidence="4">
    <location>
        <begin position="93"/>
        <end position="117"/>
    </location>
</feature>
<keyword evidence="4" id="KW-0472">Membrane</keyword>
<sequence>MGPTTQLNQHCNENLLDLTSCSSCLAAGMKVTSQLVSLDKNSTKCFYFTVLYAAGIVNDLGPERLPTASCILGLPLSSSTSMKKNDTPNRARFFKFVFGFTGAVIVILVLLGSVMAYRFWVKRKKHKEAHIMFVTNVRATLKPNTGAIWFQVRELEQATEGFSQRNLIGQGGNGVVYKGILMDRTNIAVKMLLDLDSKGDEEFANEVEVIEDVFDASLRDVGPRGIMDRFVRVGILCAHVMVAFRPTVAEALKMLEGDIDIPRLPDRPLPLSHESFRLSSLQYSSSLSSISRYELD</sequence>
<dbReference type="SUPFAM" id="SSF56112">
    <property type="entry name" value="Protein kinase-like (PK-like)"/>
    <property type="match status" value="1"/>
</dbReference>
<dbReference type="EMBL" id="JACGCM010000580">
    <property type="protein sequence ID" value="KAF6170562.1"/>
    <property type="molecule type" value="Genomic_DNA"/>
</dbReference>
<proteinExistence type="predicted"/>
<evidence type="ECO:0000313" key="6">
    <source>
        <dbReference type="Proteomes" id="UP000541444"/>
    </source>
</evidence>
<comment type="caution">
    <text evidence="5">The sequence shown here is derived from an EMBL/GenBank/DDBJ whole genome shotgun (WGS) entry which is preliminary data.</text>
</comment>
<dbReference type="PANTHER" id="PTHR47989:SF62">
    <property type="entry name" value="OS05G0423500 PROTEIN"/>
    <property type="match status" value="1"/>
</dbReference>
<organism evidence="5 6">
    <name type="scientific">Kingdonia uniflora</name>
    <dbReference type="NCBI Taxonomy" id="39325"/>
    <lineage>
        <taxon>Eukaryota</taxon>
        <taxon>Viridiplantae</taxon>
        <taxon>Streptophyta</taxon>
        <taxon>Embryophyta</taxon>
        <taxon>Tracheophyta</taxon>
        <taxon>Spermatophyta</taxon>
        <taxon>Magnoliopsida</taxon>
        <taxon>Ranunculales</taxon>
        <taxon>Circaeasteraceae</taxon>
        <taxon>Kingdonia</taxon>
    </lineage>
</organism>
<reference evidence="5 6" key="1">
    <citation type="journal article" date="2020" name="IScience">
        <title>Genome Sequencing of the Endangered Kingdonia uniflora (Circaeasteraceae, Ranunculales) Reveals Potential Mechanisms of Evolutionary Specialization.</title>
        <authorList>
            <person name="Sun Y."/>
            <person name="Deng T."/>
            <person name="Zhang A."/>
            <person name="Moore M.J."/>
            <person name="Landis J.B."/>
            <person name="Lin N."/>
            <person name="Zhang H."/>
            <person name="Zhang X."/>
            <person name="Huang J."/>
            <person name="Zhang X."/>
            <person name="Sun H."/>
            <person name="Wang H."/>
        </authorList>
    </citation>
    <scope>NUCLEOTIDE SEQUENCE [LARGE SCALE GENOMIC DNA]</scope>
    <source>
        <strain evidence="5">TB1705</strain>
        <tissue evidence="5">Leaf</tissue>
    </source>
</reference>
<dbReference type="OrthoDB" id="8068875at2759"/>
<feature type="binding site" evidence="3">
    <location>
        <position position="190"/>
    </location>
    <ligand>
        <name>ATP</name>
        <dbReference type="ChEBI" id="CHEBI:30616"/>
    </ligand>
</feature>
<evidence type="ECO:0000256" key="3">
    <source>
        <dbReference type="PROSITE-ProRule" id="PRU10141"/>
    </source>
</evidence>
<evidence type="ECO:0000256" key="4">
    <source>
        <dbReference type="SAM" id="Phobius"/>
    </source>
</evidence>
<gene>
    <name evidence="5" type="ORF">GIB67_031970</name>
</gene>
<accession>A0A7J7NUB0</accession>
<keyword evidence="1 3" id="KW-0547">Nucleotide-binding</keyword>
<dbReference type="Gene3D" id="3.30.200.20">
    <property type="entry name" value="Phosphorylase Kinase, domain 1"/>
    <property type="match status" value="1"/>
</dbReference>
<dbReference type="GO" id="GO:0005524">
    <property type="term" value="F:ATP binding"/>
    <property type="evidence" value="ECO:0007669"/>
    <property type="project" value="UniProtKB-UniRule"/>
</dbReference>
<dbReference type="PANTHER" id="PTHR47989">
    <property type="entry name" value="OS01G0750732 PROTEIN"/>
    <property type="match status" value="1"/>
</dbReference>
<dbReference type="AlphaFoldDB" id="A0A7J7NUB0"/>
<keyword evidence="4" id="KW-1133">Transmembrane helix</keyword>
<keyword evidence="2 3" id="KW-0067">ATP-binding</keyword>
<dbReference type="Proteomes" id="UP000541444">
    <property type="component" value="Unassembled WGS sequence"/>
</dbReference>
<name>A0A7J7NUB0_9MAGN</name>
<keyword evidence="6" id="KW-1185">Reference proteome</keyword>
<evidence type="ECO:0000256" key="1">
    <source>
        <dbReference type="ARBA" id="ARBA00022741"/>
    </source>
</evidence>
<evidence type="ECO:0000256" key="2">
    <source>
        <dbReference type="ARBA" id="ARBA00022840"/>
    </source>
</evidence>
<protein>
    <submittedName>
        <fullName evidence="5">Uncharacterized protein</fullName>
    </submittedName>
</protein>
<evidence type="ECO:0000313" key="5">
    <source>
        <dbReference type="EMBL" id="KAF6170562.1"/>
    </source>
</evidence>